<protein>
    <submittedName>
        <fullName evidence="9">Biopolymer transporter ExbD</fullName>
    </submittedName>
</protein>
<keyword evidence="4 7" id="KW-0812">Transmembrane</keyword>
<dbReference type="InterPro" id="IPR003400">
    <property type="entry name" value="ExbD"/>
</dbReference>
<organism evidence="9 10">
    <name type="scientific">Spiribacter aquaticus</name>
    <dbReference type="NCBI Taxonomy" id="1935996"/>
    <lineage>
        <taxon>Bacteria</taxon>
        <taxon>Pseudomonadati</taxon>
        <taxon>Pseudomonadota</taxon>
        <taxon>Gammaproteobacteria</taxon>
        <taxon>Chromatiales</taxon>
        <taxon>Ectothiorhodospiraceae</taxon>
        <taxon>Spiribacter</taxon>
    </lineage>
</organism>
<proteinExistence type="inferred from homology"/>
<evidence type="ECO:0000256" key="3">
    <source>
        <dbReference type="ARBA" id="ARBA00022475"/>
    </source>
</evidence>
<keyword evidence="3" id="KW-1003">Cell membrane</keyword>
<comment type="subcellular location">
    <subcellularLocation>
        <location evidence="1">Cell membrane</location>
        <topology evidence="1">Single-pass membrane protein</topology>
    </subcellularLocation>
    <subcellularLocation>
        <location evidence="7">Cell membrane</location>
        <topology evidence="7">Single-pass type II membrane protein</topology>
    </subcellularLocation>
</comment>
<keyword evidence="6 8" id="KW-0472">Membrane</keyword>
<evidence type="ECO:0000256" key="4">
    <source>
        <dbReference type="ARBA" id="ARBA00022692"/>
    </source>
</evidence>
<evidence type="ECO:0000313" key="9">
    <source>
        <dbReference type="EMBL" id="TVO63859.1"/>
    </source>
</evidence>
<keyword evidence="10" id="KW-1185">Reference proteome</keyword>
<accession>A0A557RFE7</accession>
<dbReference type="EMBL" id="VMKP01000004">
    <property type="protein sequence ID" value="TVO63859.1"/>
    <property type="molecule type" value="Genomic_DNA"/>
</dbReference>
<evidence type="ECO:0000256" key="1">
    <source>
        <dbReference type="ARBA" id="ARBA00004162"/>
    </source>
</evidence>
<dbReference type="PANTHER" id="PTHR30558">
    <property type="entry name" value="EXBD MEMBRANE COMPONENT OF PMF-DRIVEN MACROMOLECULE IMPORT SYSTEM"/>
    <property type="match status" value="1"/>
</dbReference>
<name>A0A557RFE7_9GAMM</name>
<comment type="similarity">
    <text evidence="2 7">Belongs to the ExbD/TolR family.</text>
</comment>
<keyword evidence="7" id="KW-0813">Transport</keyword>
<evidence type="ECO:0000256" key="5">
    <source>
        <dbReference type="ARBA" id="ARBA00022989"/>
    </source>
</evidence>
<keyword evidence="5 8" id="KW-1133">Transmembrane helix</keyword>
<dbReference type="Pfam" id="PF02472">
    <property type="entry name" value="ExbD"/>
    <property type="match status" value="1"/>
</dbReference>
<gene>
    <name evidence="9" type="ORF">FPL11_09395</name>
</gene>
<feature type="transmembrane region" description="Helical" evidence="8">
    <location>
        <begin position="20"/>
        <end position="40"/>
    </location>
</feature>
<dbReference type="Proteomes" id="UP000316688">
    <property type="component" value="Unassembled WGS sequence"/>
</dbReference>
<evidence type="ECO:0000313" key="10">
    <source>
        <dbReference type="Proteomes" id="UP000316688"/>
    </source>
</evidence>
<dbReference type="GO" id="GO:0005886">
    <property type="term" value="C:plasma membrane"/>
    <property type="evidence" value="ECO:0007669"/>
    <property type="project" value="UniProtKB-SubCell"/>
</dbReference>
<evidence type="ECO:0000256" key="6">
    <source>
        <dbReference type="ARBA" id="ARBA00023136"/>
    </source>
</evidence>
<comment type="caution">
    <text evidence="9">The sequence shown here is derived from an EMBL/GenBank/DDBJ whole genome shotgun (WGS) entry which is preliminary data.</text>
</comment>
<dbReference type="GO" id="GO:0015031">
    <property type="term" value="P:protein transport"/>
    <property type="evidence" value="ECO:0007669"/>
    <property type="project" value="UniProtKB-KW"/>
</dbReference>
<dbReference type="AlphaFoldDB" id="A0A557RFE7"/>
<sequence>MGAGPRIALDTPPRHTLIRLTPLIDVIFILLIFFMLASTLESREQVAVGIAPPAGAGTTASDILRVSLEPDAAIIEGRRVPAAGMMDAVEAAVNTRDVRGIHLQPRAGVSLQTTLEALGEMQRLDIEVSLLKNGEDA</sequence>
<dbReference type="PANTHER" id="PTHR30558:SF3">
    <property type="entry name" value="BIOPOLYMER TRANSPORT PROTEIN EXBD-RELATED"/>
    <property type="match status" value="1"/>
</dbReference>
<keyword evidence="7" id="KW-0653">Protein transport</keyword>
<reference evidence="9 10" key="1">
    <citation type="submission" date="2019-07" db="EMBL/GenBank/DDBJ databases">
        <title>Reclasification of Spiribacter aquaticus.</title>
        <authorList>
            <person name="Leon M.J."/>
            <person name="Sanchez-Porro C."/>
            <person name="Ventosa A."/>
        </authorList>
    </citation>
    <scope>NUCLEOTIDE SEQUENCE [LARGE SCALE GENOMIC DNA]</scope>
    <source>
        <strain evidence="9 10">SP30</strain>
    </source>
</reference>
<dbReference type="RefSeq" id="WP_144348375.1">
    <property type="nucleotide sequence ID" value="NZ_VMKP01000004.1"/>
</dbReference>
<evidence type="ECO:0000256" key="7">
    <source>
        <dbReference type="RuleBase" id="RU003879"/>
    </source>
</evidence>
<dbReference type="GO" id="GO:0022857">
    <property type="term" value="F:transmembrane transporter activity"/>
    <property type="evidence" value="ECO:0007669"/>
    <property type="project" value="InterPro"/>
</dbReference>
<evidence type="ECO:0000256" key="8">
    <source>
        <dbReference type="SAM" id="Phobius"/>
    </source>
</evidence>
<evidence type="ECO:0000256" key="2">
    <source>
        <dbReference type="ARBA" id="ARBA00005811"/>
    </source>
</evidence>